<dbReference type="EMBL" id="BMAV01017201">
    <property type="protein sequence ID" value="GFY68691.1"/>
    <property type="molecule type" value="Genomic_DNA"/>
</dbReference>
<keyword evidence="3" id="KW-1185">Reference proteome</keyword>
<sequence>MLTDTSGSSTYPAPINRFQSTQTYEATTKISPKTESKKYSIPKSLTFTSPRPTSPSLKELLPALNESLLNTTKDSSFQLSLDSNISPKETEKERSDNFPTFVSPKNSSPSSEDSSGVFKIPASRAPRHSQSPQSSTSSGEETCPGMKWKNRYIVKYATKNKSVGTSFWENF</sequence>
<dbReference type="OrthoDB" id="10570515at2759"/>
<protein>
    <submittedName>
        <fullName evidence="2">Uncharacterized protein</fullName>
    </submittedName>
</protein>
<feature type="region of interest" description="Disordered" evidence="1">
    <location>
        <begin position="72"/>
        <end position="144"/>
    </location>
</feature>
<gene>
    <name evidence="2" type="ORF">TNIN_197061</name>
</gene>
<dbReference type="AlphaFoldDB" id="A0A8X7CIS1"/>
<accession>A0A8X7CIS1</accession>
<comment type="caution">
    <text evidence="2">The sequence shown here is derived from an EMBL/GenBank/DDBJ whole genome shotgun (WGS) entry which is preliminary data.</text>
</comment>
<evidence type="ECO:0000313" key="2">
    <source>
        <dbReference type="EMBL" id="GFY68691.1"/>
    </source>
</evidence>
<feature type="region of interest" description="Disordered" evidence="1">
    <location>
        <begin position="1"/>
        <end position="59"/>
    </location>
</feature>
<feature type="compositionally biased region" description="Polar residues" evidence="1">
    <location>
        <begin position="1"/>
        <end position="31"/>
    </location>
</feature>
<name>A0A8X7CIS1_9ARAC</name>
<feature type="compositionally biased region" description="Polar residues" evidence="1">
    <location>
        <begin position="72"/>
        <end position="87"/>
    </location>
</feature>
<proteinExistence type="predicted"/>
<dbReference type="Proteomes" id="UP000886998">
    <property type="component" value="Unassembled WGS sequence"/>
</dbReference>
<feature type="compositionally biased region" description="Low complexity" evidence="1">
    <location>
        <begin position="103"/>
        <end position="115"/>
    </location>
</feature>
<reference evidence="2" key="1">
    <citation type="submission" date="2020-08" db="EMBL/GenBank/DDBJ databases">
        <title>Multicomponent nature underlies the extraordinary mechanical properties of spider dragline silk.</title>
        <authorList>
            <person name="Kono N."/>
            <person name="Nakamura H."/>
            <person name="Mori M."/>
            <person name="Yoshida Y."/>
            <person name="Ohtoshi R."/>
            <person name="Malay A.D."/>
            <person name="Moran D.A.P."/>
            <person name="Tomita M."/>
            <person name="Numata K."/>
            <person name="Arakawa K."/>
        </authorList>
    </citation>
    <scope>NUCLEOTIDE SEQUENCE</scope>
</reference>
<evidence type="ECO:0000256" key="1">
    <source>
        <dbReference type="SAM" id="MobiDB-lite"/>
    </source>
</evidence>
<evidence type="ECO:0000313" key="3">
    <source>
        <dbReference type="Proteomes" id="UP000886998"/>
    </source>
</evidence>
<organism evidence="2 3">
    <name type="scientific">Trichonephila inaurata madagascariensis</name>
    <dbReference type="NCBI Taxonomy" id="2747483"/>
    <lineage>
        <taxon>Eukaryota</taxon>
        <taxon>Metazoa</taxon>
        <taxon>Ecdysozoa</taxon>
        <taxon>Arthropoda</taxon>
        <taxon>Chelicerata</taxon>
        <taxon>Arachnida</taxon>
        <taxon>Araneae</taxon>
        <taxon>Araneomorphae</taxon>
        <taxon>Entelegynae</taxon>
        <taxon>Araneoidea</taxon>
        <taxon>Nephilidae</taxon>
        <taxon>Trichonephila</taxon>
        <taxon>Trichonephila inaurata</taxon>
    </lineage>
</organism>
<feature type="compositionally biased region" description="Low complexity" evidence="1">
    <location>
        <begin position="129"/>
        <end position="138"/>
    </location>
</feature>
<feature type="compositionally biased region" description="Polar residues" evidence="1">
    <location>
        <begin position="43"/>
        <end position="56"/>
    </location>
</feature>